<dbReference type="OrthoDB" id="2391236at2759"/>
<protein>
    <submittedName>
        <fullName evidence="2">10281_t:CDS:1</fullName>
    </submittedName>
</protein>
<evidence type="ECO:0000313" key="2">
    <source>
        <dbReference type="EMBL" id="CAG8475336.1"/>
    </source>
</evidence>
<dbReference type="AlphaFoldDB" id="A0A9N8W2X9"/>
<keyword evidence="3" id="KW-1185">Reference proteome</keyword>
<organism evidence="2 3">
    <name type="scientific">Acaulospora morrowiae</name>
    <dbReference type="NCBI Taxonomy" id="94023"/>
    <lineage>
        <taxon>Eukaryota</taxon>
        <taxon>Fungi</taxon>
        <taxon>Fungi incertae sedis</taxon>
        <taxon>Mucoromycota</taxon>
        <taxon>Glomeromycotina</taxon>
        <taxon>Glomeromycetes</taxon>
        <taxon>Diversisporales</taxon>
        <taxon>Acaulosporaceae</taxon>
        <taxon>Acaulospora</taxon>
    </lineage>
</organism>
<gene>
    <name evidence="2" type="ORF">AMORRO_LOCUS2048</name>
</gene>
<comment type="caution">
    <text evidence="2">The sequence shown here is derived from an EMBL/GenBank/DDBJ whole genome shotgun (WGS) entry which is preliminary data.</text>
</comment>
<reference evidence="2" key="1">
    <citation type="submission" date="2021-06" db="EMBL/GenBank/DDBJ databases">
        <authorList>
            <person name="Kallberg Y."/>
            <person name="Tangrot J."/>
            <person name="Rosling A."/>
        </authorList>
    </citation>
    <scope>NUCLEOTIDE SEQUENCE</scope>
    <source>
        <strain evidence="2">CL551</strain>
    </source>
</reference>
<evidence type="ECO:0000259" key="1">
    <source>
        <dbReference type="Pfam" id="PF13930"/>
    </source>
</evidence>
<accession>A0A9N8W2X9</accession>
<dbReference type="EMBL" id="CAJVPV010000823">
    <property type="protein sequence ID" value="CAG8475336.1"/>
    <property type="molecule type" value="Genomic_DNA"/>
</dbReference>
<feature type="domain" description="Type VII secretion system protein EssD-like" evidence="1">
    <location>
        <begin position="36"/>
        <end position="89"/>
    </location>
</feature>
<dbReference type="Gene3D" id="3.40.570.10">
    <property type="entry name" value="Extracellular Endonuclease, subunit A"/>
    <property type="match status" value="1"/>
</dbReference>
<sequence length="125" mass="14625">MYSYYAKNPKFQPPNAVVVNKRDIIDEHVLLRKIDGDEKCHMIANSLGGSGDCENCMSCSRKMNNDMRKMENFVKKNRDEGNHGRYLVYVDDKEYANAITQIFRPHNKKEHATTTVIYRKQHNEL</sequence>
<dbReference type="Proteomes" id="UP000789342">
    <property type="component" value="Unassembled WGS sequence"/>
</dbReference>
<evidence type="ECO:0000313" key="3">
    <source>
        <dbReference type="Proteomes" id="UP000789342"/>
    </source>
</evidence>
<proteinExistence type="predicted"/>
<dbReference type="Pfam" id="PF13930">
    <property type="entry name" value="Endonuclea_NS_2"/>
    <property type="match status" value="1"/>
</dbReference>
<dbReference type="InterPro" id="IPR044929">
    <property type="entry name" value="DNA/RNA_non-sp_Endonuclease_sf"/>
</dbReference>
<dbReference type="InterPro" id="IPR044927">
    <property type="entry name" value="Endonuclea_NS_2"/>
</dbReference>
<name>A0A9N8W2X9_9GLOM</name>